<evidence type="ECO:0000313" key="19">
    <source>
        <dbReference type="Proteomes" id="UP000184088"/>
    </source>
</evidence>
<feature type="binding site" evidence="15">
    <location>
        <begin position="33"/>
        <end position="37"/>
    </location>
    <ligand>
        <name>NAD(+)</name>
        <dbReference type="ChEBI" id="CHEBI:57540"/>
    </ligand>
</feature>
<keyword evidence="11 15" id="KW-0234">DNA repair</keyword>
<evidence type="ECO:0000256" key="10">
    <source>
        <dbReference type="ARBA" id="ARBA00023027"/>
    </source>
</evidence>
<evidence type="ECO:0000256" key="6">
    <source>
        <dbReference type="ARBA" id="ARBA00022723"/>
    </source>
</evidence>
<evidence type="ECO:0000256" key="8">
    <source>
        <dbReference type="ARBA" id="ARBA00022833"/>
    </source>
</evidence>
<dbReference type="NCBIfam" id="TIGR00575">
    <property type="entry name" value="dnlj"/>
    <property type="match status" value="1"/>
</dbReference>
<dbReference type="Gene3D" id="3.30.470.30">
    <property type="entry name" value="DNA ligase/mRNA capping enzyme"/>
    <property type="match status" value="1"/>
</dbReference>
<dbReference type="Pfam" id="PF14520">
    <property type="entry name" value="HHH_5"/>
    <property type="match status" value="1"/>
</dbReference>
<evidence type="ECO:0000256" key="13">
    <source>
        <dbReference type="ARBA" id="ARBA00034005"/>
    </source>
</evidence>
<evidence type="ECO:0000256" key="11">
    <source>
        <dbReference type="ARBA" id="ARBA00023204"/>
    </source>
</evidence>
<dbReference type="AlphaFoldDB" id="A0A1M5CIW4"/>
<feature type="binding site" evidence="15">
    <location>
        <position position="168"/>
    </location>
    <ligand>
        <name>NAD(+)</name>
        <dbReference type="ChEBI" id="CHEBI:57540"/>
    </ligand>
</feature>
<dbReference type="FunFam" id="2.40.50.140:FF:000012">
    <property type="entry name" value="DNA ligase"/>
    <property type="match status" value="1"/>
</dbReference>
<evidence type="ECO:0000259" key="17">
    <source>
        <dbReference type="PROSITE" id="PS50172"/>
    </source>
</evidence>
<dbReference type="PANTHER" id="PTHR23389:SF9">
    <property type="entry name" value="DNA LIGASE"/>
    <property type="match status" value="1"/>
</dbReference>
<dbReference type="Gene3D" id="1.10.287.610">
    <property type="entry name" value="Helix hairpin bin"/>
    <property type="match status" value="1"/>
</dbReference>
<dbReference type="InterPro" id="IPR012340">
    <property type="entry name" value="NA-bd_OB-fold"/>
</dbReference>
<keyword evidence="8 15" id="KW-0862">Zinc</keyword>
<keyword evidence="12 15" id="KW-0464">Manganese</keyword>
<feature type="binding site" evidence="15">
    <location>
        <position position="405"/>
    </location>
    <ligand>
        <name>Zn(2+)</name>
        <dbReference type="ChEBI" id="CHEBI:29105"/>
    </ligand>
</feature>
<dbReference type="SMART" id="SM00532">
    <property type="entry name" value="LIGANc"/>
    <property type="match status" value="1"/>
</dbReference>
<feature type="active site" description="N6-AMP-lysine intermediate" evidence="15">
    <location>
        <position position="113"/>
    </location>
</feature>
<sequence>MSDSVVKRIEELRKMISHHDYMYYVLDSPEISDDEYDRLMNELKMLESQHPELITPDSPTQRVGGQPLKEFAQHQHSIPLLSLDDVFNGGELRDFDRRVKEAVGDTDYVLELKIDGLSVALQYERGTFVRGATRGDGYVGEDVTQNLKTIRSIPLRLKEDVTLEVRGEVYMPKKYFAELNQAREEEGQPLFANPRNAAAGSLRQLDPAITAKRQLDIFVFNLQRIEGREFKTHIEALEYLKDIGFKISPYLIHVNSIDEALSYIEEWREKRHQLPFEIDGMVLKVNDLAKRDVLGATARHYRWAVAYKFPAERQKAKVEDIIVQVGRTGVITPTAVLTPVRLAGTTVSRATLHNEDYIKEKDIRIGDTVLVQKAGDIIPEVVEVVKEERTGHEIPFAMPDRCPECGAKTVRIEGEAAVRCPNLNCPAQIKRGIIHFASRDAMDIEGLGPAIISQLIDNGLVKNVADIYYLKYDDLIKLERMGDKSANNLLTAIENSKKNDLGRLLFGLGIRYIGSKAADTLADWFKDIDEIMKAKEEDLLQVPEVGEKMAESVVAFFADDHNREMIERLKAAGVNMRRVGRSISSNKFQGMTFVLTGTLERYTRAEATEIIEKNGGKVSSSVSKKTTYVLAGKDPGSKLEKAQKLGVPIISEEEFEKMLSI</sequence>
<evidence type="ECO:0000256" key="2">
    <source>
        <dbReference type="ARBA" id="ARBA00012722"/>
    </source>
</evidence>
<evidence type="ECO:0000256" key="3">
    <source>
        <dbReference type="ARBA" id="ARBA00013308"/>
    </source>
</evidence>
<dbReference type="EC" id="6.5.1.2" evidence="2 15"/>
<dbReference type="SMART" id="SM00278">
    <property type="entry name" value="HhH1"/>
    <property type="match status" value="3"/>
</dbReference>
<dbReference type="NCBIfam" id="NF005932">
    <property type="entry name" value="PRK07956.1"/>
    <property type="match status" value="1"/>
</dbReference>
<protein>
    <recommendedName>
        <fullName evidence="3 15">DNA ligase</fullName>
        <ecNumber evidence="2 15">6.5.1.2</ecNumber>
    </recommendedName>
    <alternativeName>
        <fullName evidence="15">Polydeoxyribonucleotide synthase [NAD(+)]</fullName>
    </alternativeName>
</protein>
<dbReference type="Pfam" id="PF01653">
    <property type="entry name" value="DNA_ligase_aden"/>
    <property type="match status" value="1"/>
</dbReference>
<organism evidence="18 19">
    <name type="scientific">Caldanaerobius fijiensis DSM 17918</name>
    <dbReference type="NCBI Taxonomy" id="1121256"/>
    <lineage>
        <taxon>Bacteria</taxon>
        <taxon>Bacillati</taxon>
        <taxon>Bacillota</taxon>
        <taxon>Clostridia</taxon>
        <taxon>Thermoanaerobacterales</taxon>
        <taxon>Thermoanaerobacteraceae</taxon>
        <taxon>Caldanaerobius</taxon>
    </lineage>
</organism>
<dbReference type="Pfam" id="PF22745">
    <property type="entry name" value="Nlig-Ia"/>
    <property type="match status" value="1"/>
</dbReference>
<dbReference type="InterPro" id="IPR010994">
    <property type="entry name" value="RuvA_2-like"/>
</dbReference>
<dbReference type="InterPro" id="IPR001679">
    <property type="entry name" value="DNA_ligase"/>
</dbReference>
<dbReference type="SMART" id="SM00292">
    <property type="entry name" value="BRCT"/>
    <property type="match status" value="1"/>
</dbReference>
<dbReference type="FunFam" id="1.10.287.610:FF:000002">
    <property type="entry name" value="DNA ligase"/>
    <property type="match status" value="1"/>
</dbReference>
<comment type="catalytic activity">
    <reaction evidence="13 15 16">
        <text>NAD(+) + (deoxyribonucleotide)n-3'-hydroxyl + 5'-phospho-(deoxyribonucleotide)m = (deoxyribonucleotide)n+m + AMP + beta-nicotinamide D-nucleotide.</text>
        <dbReference type="EC" id="6.5.1.2"/>
    </reaction>
</comment>
<evidence type="ECO:0000256" key="14">
    <source>
        <dbReference type="ARBA" id="ARBA00060881"/>
    </source>
</evidence>
<proteinExistence type="inferred from homology"/>
<dbReference type="Pfam" id="PF12826">
    <property type="entry name" value="HHH_2"/>
    <property type="match status" value="1"/>
</dbReference>
<evidence type="ECO:0000256" key="5">
    <source>
        <dbReference type="ARBA" id="ARBA00022705"/>
    </source>
</evidence>
<dbReference type="GO" id="GO:0003911">
    <property type="term" value="F:DNA ligase (NAD+) activity"/>
    <property type="evidence" value="ECO:0007669"/>
    <property type="project" value="UniProtKB-UniRule"/>
</dbReference>
<keyword evidence="7 15" id="KW-0227">DNA damage</keyword>
<evidence type="ECO:0000313" key="18">
    <source>
        <dbReference type="EMBL" id="SHF54362.1"/>
    </source>
</evidence>
<dbReference type="InterPro" id="IPR018239">
    <property type="entry name" value="DNA_ligase_AS"/>
</dbReference>
<dbReference type="InterPro" id="IPR001357">
    <property type="entry name" value="BRCT_dom"/>
</dbReference>
<dbReference type="Proteomes" id="UP000184088">
    <property type="component" value="Unassembled WGS sequence"/>
</dbReference>
<dbReference type="Gene3D" id="3.40.50.10190">
    <property type="entry name" value="BRCT domain"/>
    <property type="match status" value="1"/>
</dbReference>
<keyword evidence="4 15" id="KW-0436">Ligase</keyword>
<feature type="binding site" evidence="15">
    <location>
        <position position="425"/>
    </location>
    <ligand>
        <name>Zn(2+)</name>
        <dbReference type="ChEBI" id="CHEBI:29105"/>
    </ligand>
</feature>
<dbReference type="Pfam" id="PF03120">
    <property type="entry name" value="OB_DNA_ligase"/>
    <property type="match status" value="1"/>
</dbReference>
<dbReference type="SUPFAM" id="SSF56091">
    <property type="entry name" value="DNA ligase/mRNA capping enzyme, catalytic domain"/>
    <property type="match status" value="1"/>
</dbReference>
<comment type="function">
    <text evidence="1 15">DNA ligase that catalyzes the formation of phosphodiester linkages between 5'-phosphoryl and 3'-hydroxyl groups in double-stranded DNA using NAD as a coenzyme and as the energy source for the reaction. It is essential for DNA replication and repair of damaged DNA.</text>
</comment>
<dbReference type="Gene3D" id="6.20.10.30">
    <property type="match status" value="1"/>
</dbReference>
<feature type="binding site" evidence="15">
    <location>
        <position position="284"/>
    </location>
    <ligand>
        <name>NAD(+)</name>
        <dbReference type="ChEBI" id="CHEBI:57540"/>
    </ligand>
</feature>
<dbReference type="SUPFAM" id="SSF50249">
    <property type="entry name" value="Nucleic acid-binding proteins"/>
    <property type="match status" value="1"/>
</dbReference>
<dbReference type="FunFam" id="1.10.150.20:FF:000007">
    <property type="entry name" value="DNA ligase"/>
    <property type="match status" value="1"/>
</dbReference>
<evidence type="ECO:0000256" key="15">
    <source>
        <dbReference type="HAMAP-Rule" id="MF_01588"/>
    </source>
</evidence>
<dbReference type="PROSITE" id="PS01056">
    <property type="entry name" value="DNA_LIGASE_N2"/>
    <property type="match status" value="1"/>
</dbReference>
<dbReference type="CDD" id="cd00114">
    <property type="entry name" value="LIGANc"/>
    <property type="match status" value="1"/>
</dbReference>
<evidence type="ECO:0000256" key="12">
    <source>
        <dbReference type="ARBA" id="ARBA00023211"/>
    </source>
</evidence>
<name>A0A1M5CIW4_9THEO</name>
<evidence type="ECO:0000256" key="1">
    <source>
        <dbReference type="ARBA" id="ARBA00004067"/>
    </source>
</evidence>
<dbReference type="PANTHER" id="PTHR23389">
    <property type="entry name" value="CHROMOSOME TRANSMISSION FIDELITY FACTOR 18"/>
    <property type="match status" value="1"/>
</dbReference>
<comment type="similarity">
    <text evidence="14 15">Belongs to the NAD-dependent DNA ligase family. LigA subfamily.</text>
</comment>
<feature type="binding site" evidence="15">
    <location>
        <position position="308"/>
    </location>
    <ligand>
        <name>NAD(+)</name>
        <dbReference type="ChEBI" id="CHEBI:57540"/>
    </ligand>
</feature>
<dbReference type="PIRSF" id="PIRSF001604">
    <property type="entry name" value="LigA"/>
    <property type="match status" value="1"/>
</dbReference>
<dbReference type="InterPro" id="IPR036420">
    <property type="entry name" value="BRCT_dom_sf"/>
</dbReference>
<gene>
    <name evidence="15" type="primary">ligA</name>
    <name evidence="18" type="ORF">SAMN02746089_02130</name>
</gene>
<reference evidence="18 19" key="1">
    <citation type="submission" date="2016-11" db="EMBL/GenBank/DDBJ databases">
        <authorList>
            <person name="Jaros S."/>
            <person name="Januszkiewicz K."/>
            <person name="Wedrychowicz H."/>
        </authorList>
    </citation>
    <scope>NUCLEOTIDE SEQUENCE [LARGE SCALE GENOMIC DNA]</scope>
    <source>
        <strain evidence="18 19">DSM 17918</strain>
    </source>
</reference>
<dbReference type="GO" id="GO:0006260">
    <property type="term" value="P:DNA replication"/>
    <property type="evidence" value="ECO:0007669"/>
    <property type="project" value="UniProtKB-KW"/>
</dbReference>
<dbReference type="CDD" id="cd17748">
    <property type="entry name" value="BRCT_DNA_ligase_like"/>
    <property type="match status" value="1"/>
</dbReference>
<dbReference type="SUPFAM" id="SSF52113">
    <property type="entry name" value="BRCT domain"/>
    <property type="match status" value="1"/>
</dbReference>
<dbReference type="PROSITE" id="PS50172">
    <property type="entry name" value="BRCT"/>
    <property type="match status" value="1"/>
</dbReference>
<dbReference type="RefSeq" id="WP_073345097.1">
    <property type="nucleotide sequence ID" value="NZ_FQVH01000028.1"/>
</dbReference>
<dbReference type="Pfam" id="PF00533">
    <property type="entry name" value="BRCT"/>
    <property type="match status" value="1"/>
</dbReference>
<dbReference type="STRING" id="1121256.SAMN02746089_02130"/>
<dbReference type="GO" id="GO:0005829">
    <property type="term" value="C:cytosol"/>
    <property type="evidence" value="ECO:0007669"/>
    <property type="project" value="TreeGrafter"/>
</dbReference>
<dbReference type="InterPro" id="IPR004149">
    <property type="entry name" value="Znf_DNAligase_C4"/>
</dbReference>
<feature type="binding site" evidence="15">
    <location>
        <position position="134"/>
    </location>
    <ligand>
        <name>NAD(+)</name>
        <dbReference type="ChEBI" id="CHEBI:57540"/>
    </ligand>
</feature>
<dbReference type="InterPro" id="IPR041663">
    <property type="entry name" value="DisA/LigA_HHH"/>
</dbReference>
<dbReference type="InterPro" id="IPR013840">
    <property type="entry name" value="DNAligase_N"/>
</dbReference>
<dbReference type="Pfam" id="PF03119">
    <property type="entry name" value="DNA_ligase_ZBD"/>
    <property type="match status" value="1"/>
</dbReference>
<dbReference type="OrthoDB" id="9759736at2"/>
<dbReference type="PROSITE" id="PS01055">
    <property type="entry name" value="DNA_LIGASE_N1"/>
    <property type="match status" value="1"/>
</dbReference>
<dbReference type="InterPro" id="IPR033136">
    <property type="entry name" value="DNA_ligase_CS"/>
</dbReference>
<feature type="binding site" evidence="15">
    <location>
        <begin position="82"/>
        <end position="83"/>
    </location>
    <ligand>
        <name>NAD(+)</name>
        <dbReference type="ChEBI" id="CHEBI:57540"/>
    </ligand>
</feature>
<evidence type="ECO:0000256" key="7">
    <source>
        <dbReference type="ARBA" id="ARBA00022763"/>
    </source>
</evidence>
<feature type="binding site" evidence="15">
    <location>
        <position position="402"/>
    </location>
    <ligand>
        <name>Zn(2+)</name>
        <dbReference type="ChEBI" id="CHEBI:29105"/>
    </ligand>
</feature>
<keyword evidence="6 15" id="KW-0479">Metal-binding</keyword>
<feature type="domain" description="BRCT" evidence="17">
    <location>
        <begin position="583"/>
        <end position="661"/>
    </location>
</feature>
<keyword evidence="9 15" id="KW-0460">Magnesium</keyword>
<dbReference type="SUPFAM" id="SSF47781">
    <property type="entry name" value="RuvA domain 2-like"/>
    <property type="match status" value="1"/>
</dbReference>
<evidence type="ECO:0000256" key="4">
    <source>
        <dbReference type="ARBA" id="ARBA00022598"/>
    </source>
</evidence>
<dbReference type="HAMAP" id="MF_01588">
    <property type="entry name" value="DNA_ligase_A"/>
    <property type="match status" value="1"/>
</dbReference>
<keyword evidence="5 15" id="KW-0235">DNA replication</keyword>
<dbReference type="InterPro" id="IPR003583">
    <property type="entry name" value="Hlx-hairpin-Hlx_DNA-bd_motif"/>
</dbReference>
<dbReference type="FunFam" id="1.10.150.20:FF:000006">
    <property type="entry name" value="DNA ligase"/>
    <property type="match status" value="1"/>
</dbReference>
<feature type="binding site" evidence="15">
    <location>
        <position position="420"/>
    </location>
    <ligand>
        <name>Zn(2+)</name>
        <dbReference type="ChEBI" id="CHEBI:29105"/>
    </ligand>
</feature>
<dbReference type="GO" id="GO:0006281">
    <property type="term" value="P:DNA repair"/>
    <property type="evidence" value="ECO:0007669"/>
    <property type="project" value="UniProtKB-KW"/>
</dbReference>
<dbReference type="FunFam" id="3.30.470.30:FF:000001">
    <property type="entry name" value="DNA ligase"/>
    <property type="match status" value="1"/>
</dbReference>
<dbReference type="GO" id="GO:0046872">
    <property type="term" value="F:metal ion binding"/>
    <property type="evidence" value="ECO:0007669"/>
    <property type="project" value="UniProtKB-KW"/>
</dbReference>
<comment type="cofactor">
    <cofactor evidence="15">
        <name>Mg(2+)</name>
        <dbReference type="ChEBI" id="CHEBI:18420"/>
    </cofactor>
    <cofactor evidence="15">
        <name>Mn(2+)</name>
        <dbReference type="ChEBI" id="CHEBI:29035"/>
    </cofactor>
</comment>
<dbReference type="Gene3D" id="2.40.50.140">
    <property type="entry name" value="Nucleic acid-binding proteins"/>
    <property type="match status" value="1"/>
</dbReference>
<dbReference type="InterPro" id="IPR004150">
    <property type="entry name" value="NAD_DNA_ligase_OB"/>
</dbReference>
<evidence type="ECO:0000256" key="16">
    <source>
        <dbReference type="RuleBase" id="RU000618"/>
    </source>
</evidence>
<dbReference type="InterPro" id="IPR013839">
    <property type="entry name" value="DNAligase_adenylation"/>
</dbReference>
<dbReference type="GO" id="GO:0003677">
    <property type="term" value="F:DNA binding"/>
    <property type="evidence" value="ECO:0007669"/>
    <property type="project" value="InterPro"/>
</dbReference>
<dbReference type="EMBL" id="FQVH01000028">
    <property type="protein sequence ID" value="SHF54362.1"/>
    <property type="molecule type" value="Genomic_DNA"/>
</dbReference>
<dbReference type="Gene3D" id="1.10.150.20">
    <property type="entry name" value="5' to 3' exonuclease, C-terminal subdomain"/>
    <property type="match status" value="2"/>
</dbReference>
<feature type="binding site" evidence="15">
    <location>
        <position position="111"/>
    </location>
    <ligand>
        <name>NAD(+)</name>
        <dbReference type="ChEBI" id="CHEBI:57540"/>
    </ligand>
</feature>
<accession>A0A1M5CIW4</accession>
<evidence type="ECO:0000256" key="9">
    <source>
        <dbReference type="ARBA" id="ARBA00022842"/>
    </source>
</evidence>
<keyword evidence="19" id="KW-1185">Reference proteome</keyword>
<keyword evidence="10 15" id="KW-0520">NAD</keyword>